<dbReference type="SUPFAM" id="SSF47413">
    <property type="entry name" value="lambda repressor-like DNA-binding domains"/>
    <property type="match status" value="1"/>
</dbReference>
<dbReference type="InterPro" id="IPR001387">
    <property type="entry name" value="Cro/C1-type_HTH"/>
</dbReference>
<feature type="domain" description="HTH cro/C1-type" evidence="2">
    <location>
        <begin position="36"/>
        <end position="83"/>
    </location>
</feature>
<dbReference type="AlphaFoldDB" id="A0A163QL78"/>
<evidence type="ECO:0000259" key="2">
    <source>
        <dbReference type="PROSITE" id="PS50943"/>
    </source>
</evidence>
<dbReference type="Pfam" id="PF13560">
    <property type="entry name" value="HTH_31"/>
    <property type="match status" value="1"/>
</dbReference>
<protein>
    <submittedName>
        <fullName evidence="3">Helix-turn-helix protein</fullName>
    </submittedName>
</protein>
<dbReference type="RefSeq" id="WP_082849125.1">
    <property type="nucleotide sequence ID" value="NZ_LRIE01000081.1"/>
</dbReference>
<keyword evidence="6" id="KW-1185">Reference proteome</keyword>
<feature type="region of interest" description="Disordered" evidence="1">
    <location>
        <begin position="292"/>
        <end position="328"/>
    </location>
</feature>
<proteinExistence type="predicted"/>
<dbReference type="InterPro" id="IPR041413">
    <property type="entry name" value="MLTR_LBD"/>
</dbReference>
<dbReference type="PANTHER" id="PTHR35010">
    <property type="entry name" value="BLL4672 PROTEIN-RELATED"/>
    <property type="match status" value="1"/>
</dbReference>
<dbReference type="EMBL" id="MAQA01000018">
    <property type="protein sequence ID" value="OCI31405.1"/>
    <property type="molecule type" value="Genomic_DNA"/>
</dbReference>
<reference evidence="4 6" key="2">
    <citation type="submission" date="2016-06" db="EMBL/GenBank/DDBJ databases">
        <title>Genome sequence of Oerskovia enterophila DSM 43852.</title>
        <authorList>
            <person name="Poehlein A."/>
            <person name="Jag V."/>
            <person name="Bengelsdorf F.R."/>
            <person name="Daniel R."/>
            <person name="Duerre P."/>
        </authorList>
    </citation>
    <scope>NUCLEOTIDE SEQUENCE [LARGE SCALE GENOMIC DNA]</scope>
    <source>
        <strain evidence="4 6">DSM 43852</strain>
    </source>
</reference>
<dbReference type="PANTHER" id="PTHR35010:SF2">
    <property type="entry name" value="BLL4672 PROTEIN"/>
    <property type="match status" value="1"/>
</dbReference>
<dbReference type="PATRIC" id="fig|43678.3.peg.3273"/>
<dbReference type="STRING" id="43678.OJAG_31160"/>
<evidence type="ECO:0000313" key="6">
    <source>
        <dbReference type="Proteomes" id="UP000093412"/>
    </source>
</evidence>
<dbReference type="EMBL" id="LRIE01000081">
    <property type="protein sequence ID" value="KZM34284.1"/>
    <property type="molecule type" value="Genomic_DNA"/>
</dbReference>
<dbReference type="SMART" id="SM00530">
    <property type="entry name" value="HTH_XRE"/>
    <property type="match status" value="1"/>
</dbReference>
<evidence type="ECO:0000313" key="3">
    <source>
        <dbReference type="EMBL" id="KZM34284.1"/>
    </source>
</evidence>
<dbReference type="OrthoDB" id="3518652at2"/>
<evidence type="ECO:0000313" key="4">
    <source>
        <dbReference type="EMBL" id="OCI31405.1"/>
    </source>
</evidence>
<name>A0A163QL78_9CELL</name>
<evidence type="ECO:0000313" key="5">
    <source>
        <dbReference type="Proteomes" id="UP000076447"/>
    </source>
</evidence>
<dbReference type="Gene3D" id="3.30.450.180">
    <property type="match status" value="1"/>
</dbReference>
<evidence type="ECO:0000256" key="1">
    <source>
        <dbReference type="SAM" id="MobiDB-lite"/>
    </source>
</evidence>
<dbReference type="PROSITE" id="PS50943">
    <property type="entry name" value="HTH_CROC1"/>
    <property type="match status" value="1"/>
</dbReference>
<dbReference type="GO" id="GO:0003677">
    <property type="term" value="F:DNA binding"/>
    <property type="evidence" value="ECO:0007669"/>
    <property type="project" value="InterPro"/>
</dbReference>
<dbReference type="Proteomes" id="UP000093412">
    <property type="component" value="Unassembled WGS sequence"/>
</dbReference>
<sequence length="328" mass="35499">MDLKAETRDFLTTRRARITPDRAGLPAYGTNRRVPGLRREEVAMLAGVSVDYYTRLERGSLGGVSEEVLEALAQALQLDEAEHRHLFDLARAANASGAARSRARRTPAPVLRPAVQRILDAMDGAPAFVRNGRLDVLGTNTLGRALYAPIYDSPERIANKPVNTARFQFLDPDAAREFWGDRYDRIAHDAVAILRAEAGKNPFDSALTALVGELSTRSEDFRRLWASHDVRLHRTGTKVFHHPAVGRLELDYEALELPADAGLQLNVYTAVPGSPSDDGLKLLASWAATRATEADGAAAEGHGVQAGAPAGSPGPTGRPTTTPTERDL</sequence>
<dbReference type="Proteomes" id="UP000076447">
    <property type="component" value="Unassembled WGS sequence"/>
</dbReference>
<dbReference type="CDD" id="cd00093">
    <property type="entry name" value="HTH_XRE"/>
    <property type="match status" value="1"/>
</dbReference>
<comment type="caution">
    <text evidence="3">The sequence shown here is derived from an EMBL/GenBank/DDBJ whole genome shotgun (WGS) entry which is preliminary data.</text>
</comment>
<dbReference type="Pfam" id="PF17765">
    <property type="entry name" value="MLTR_LBD"/>
    <property type="match status" value="1"/>
</dbReference>
<reference evidence="3 5" key="1">
    <citation type="submission" date="2016-01" db="EMBL/GenBank/DDBJ databases">
        <title>Genome sequence of Oerskovia enterophila VJag, an agar and cellulose degrading bacterium.</title>
        <authorList>
            <person name="Poehlein A."/>
            <person name="Jag V."/>
            <person name="Bengelsdorf F."/>
            <person name="Duerre P."/>
            <person name="Daniel R."/>
        </authorList>
    </citation>
    <scope>NUCLEOTIDE SEQUENCE [LARGE SCALE GENOMIC DNA]</scope>
    <source>
        <strain evidence="3 5">VJag</strain>
    </source>
</reference>
<accession>A0A163QL78</accession>
<dbReference type="InterPro" id="IPR010982">
    <property type="entry name" value="Lambda_DNA-bd_dom_sf"/>
</dbReference>
<dbReference type="Gene3D" id="1.10.260.40">
    <property type="entry name" value="lambda repressor-like DNA-binding domains"/>
    <property type="match status" value="1"/>
</dbReference>
<organism evidence="3 5">
    <name type="scientific">Oerskovia enterophila</name>
    <dbReference type="NCBI Taxonomy" id="43678"/>
    <lineage>
        <taxon>Bacteria</taxon>
        <taxon>Bacillati</taxon>
        <taxon>Actinomycetota</taxon>
        <taxon>Actinomycetes</taxon>
        <taxon>Micrococcales</taxon>
        <taxon>Cellulomonadaceae</taxon>
        <taxon>Oerskovia</taxon>
    </lineage>
</organism>
<gene>
    <name evidence="4" type="ORF">OERS_18220</name>
    <name evidence="3" type="ORF">OJAG_31160</name>
</gene>